<dbReference type="AlphaFoldDB" id="A0A371AUC2"/>
<dbReference type="Gene3D" id="2.70.70.10">
    <property type="entry name" value="Glucose Permease (Domain IIA)"/>
    <property type="match status" value="1"/>
</dbReference>
<evidence type="ECO:0000256" key="1">
    <source>
        <dbReference type="ARBA" id="ARBA00022729"/>
    </source>
</evidence>
<dbReference type="InterPro" id="IPR011055">
    <property type="entry name" value="Dup_hybrid_motif"/>
</dbReference>
<proteinExistence type="predicted"/>
<organism evidence="3 4">
    <name type="scientific">Anaerosacchariphilus polymeriproducens</name>
    <dbReference type="NCBI Taxonomy" id="1812858"/>
    <lineage>
        <taxon>Bacteria</taxon>
        <taxon>Bacillati</taxon>
        <taxon>Bacillota</taxon>
        <taxon>Clostridia</taxon>
        <taxon>Lachnospirales</taxon>
        <taxon>Lachnospiraceae</taxon>
        <taxon>Anaerosacchariphilus</taxon>
    </lineage>
</organism>
<dbReference type="PANTHER" id="PTHR21666:SF289">
    <property type="entry name" value="L-ALA--D-GLU ENDOPEPTIDASE"/>
    <property type="match status" value="1"/>
</dbReference>
<keyword evidence="4" id="KW-1185">Reference proteome</keyword>
<dbReference type="Proteomes" id="UP000255036">
    <property type="component" value="Unassembled WGS sequence"/>
</dbReference>
<evidence type="ECO:0000313" key="4">
    <source>
        <dbReference type="Proteomes" id="UP000255036"/>
    </source>
</evidence>
<dbReference type="CDD" id="cd12797">
    <property type="entry name" value="M23_peptidase"/>
    <property type="match status" value="1"/>
</dbReference>
<dbReference type="EMBL" id="QRCT01000034">
    <property type="protein sequence ID" value="RDU23166.1"/>
    <property type="molecule type" value="Genomic_DNA"/>
</dbReference>
<sequence>MITSSLQRSAKLFNIQIKSNQSSEFREQCISVSNIEMLKKVNFEELDFFEEITLAMLGNQYDLSKKIDKNDLKQYKNYYFKLKKYRQKEWKSLVNSYKTIWSDLKYFPIPDSISNKNAKVSFEDTWFCERTYGGERHHEGTDIMAGIQKRGYYPVLSMTDGIVEKMGWLNMGGYRIGIRSNHGAYFYYAHLESYAYHLKEGDKVKAGQLIGYMGDTGYGETEGTKGKFPIHLHLGIYFNPNKNSQLSVNPYWILKYIEKYKLKYSY</sequence>
<dbReference type="OrthoDB" id="9810477at2"/>
<comment type="caution">
    <text evidence="3">The sequence shown here is derived from an EMBL/GenBank/DDBJ whole genome shotgun (WGS) entry which is preliminary data.</text>
</comment>
<dbReference type="InterPro" id="IPR016047">
    <property type="entry name" value="M23ase_b-sheet_dom"/>
</dbReference>
<evidence type="ECO:0000313" key="3">
    <source>
        <dbReference type="EMBL" id="RDU23166.1"/>
    </source>
</evidence>
<evidence type="ECO:0000259" key="2">
    <source>
        <dbReference type="Pfam" id="PF01551"/>
    </source>
</evidence>
<protein>
    <submittedName>
        <fullName evidence="3">M23 family peptidase</fullName>
    </submittedName>
</protein>
<gene>
    <name evidence="3" type="ORF">DWV06_11695</name>
</gene>
<reference evidence="3 4" key="1">
    <citation type="submission" date="2018-07" db="EMBL/GenBank/DDBJ databases">
        <title>Anaerosacharophilus polymeroproducens gen. nov. sp. nov., an anaerobic bacterium isolated from salt field.</title>
        <authorList>
            <person name="Kim W."/>
            <person name="Yang S.-H."/>
            <person name="Oh J."/>
            <person name="Lee J.-H."/>
            <person name="Kwon K.K."/>
        </authorList>
    </citation>
    <scope>NUCLEOTIDE SEQUENCE [LARGE SCALE GENOMIC DNA]</scope>
    <source>
        <strain evidence="3 4">MCWD5</strain>
    </source>
</reference>
<feature type="domain" description="M23ase beta-sheet core" evidence="2">
    <location>
        <begin position="137"/>
        <end position="239"/>
    </location>
</feature>
<dbReference type="Pfam" id="PF01551">
    <property type="entry name" value="Peptidase_M23"/>
    <property type="match status" value="1"/>
</dbReference>
<dbReference type="GO" id="GO:0004222">
    <property type="term" value="F:metalloendopeptidase activity"/>
    <property type="evidence" value="ECO:0007669"/>
    <property type="project" value="TreeGrafter"/>
</dbReference>
<dbReference type="SUPFAM" id="SSF51261">
    <property type="entry name" value="Duplicated hybrid motif"/>
    <property type="match status" value="1"/>
</dbReference>
<name>A0A371AUC2_9FIRM</name>
<accession>A0A371AUC2</accession>
<dbReference type="InterPro" id="IPR050570">
    <property type="entry name" value="Cell_wall_metabolism_enzyme"/>
</dbReference>
<keyword evidence="1" id="KW-0732">Signal</keyword>
<dbReference type="PANTHER" id="PTHR21666">
    <property type="entry name" value="PEPTIDASE-RELATED"/>
    <property type="match status" value="1"/>
</dbReference>